<evidence type="ECO:0000256" key="1">
    <source>
        <dbReference type="SAM" id="MobiDB-lite"/>
    </source>
</evidence>
<feature type="compositionally biased region" description="Basic and acidic residues" evidence="1">
    <location>
        <begin position="465"/>
        <end position="478"/>
    </location>
</feature>
<feature type="region of interest" description="Disordered" evidence="1">
    <location>
        <begin position="93"/>
        <end position="164"/>
    </location>
</feature>
<organism evidence="2">
    <name type="scientific">Fopius arisanus</name>
    <dbReference type="NCBI Taxonomy" id="64838"/>
    <lineage>
        <taxon>Eukaryota</taxon>
        <taxon>Metazoa</taxon>
        <taxon>Ecdysozoa</taxon>
        <taxon>Arthropoda</taxon>
        <taxon>Hexapoda</taxon>
        <taxon>Insecta</taxon>
        <taxon>Pterygota</taxon>
        <taxon>Neoptera</taxon>
        <taxon>Endopterygota</taxon>
        <taxon>Hymenoptera</taxon>
        <taxon>Apocrita</taxon>
        <taxon>Ichneumonoidea</taxon>
        <taxon>Braconidae</taxon>
        <taxon>Opiinae</taxon>
        <taxon>Fopius</taxon>
    </lineage>
</organism>
<gene>
    <name evidence="2" type="primary">DDX53</name>
    <name evidence="2" type="ORF">g.53131</name>
</gene>
<feature type="compositionally biased region" description="Low complexity" evidence="1">
    <location>
        <begin position="543"/>
        <end position="557"/>
    </location>
</feature>
<feature type="region of interest" description="Disordered" evidence="1">
    <location>
        <begin position="613"/>
        <end position="638"/>
    </location>
</feature>
<evidence type="ECO:0000313" key="2">
    <source>
        <dbReference type="EMBL" id="JAG82195.1"/>
    </source>
</evidence>
<dbReference type="AlphaFoldDB" id="A0A0C9QDC7"/>
<feature type="compositionally biased region" description="Polar residues" evidence="1">
    <location>
        <begin position="613"/>
        <end position="625"/>
    </location>
</feature>
<protein>
    <submittedName>
        <fullName evidence="2">DDX53 protein</fullName>
    </submittedName>
</protein>
<proteinExistence type="predicted"/>
<feature type="region of interest" description="Disordered" evidence="1">
    <location>
        <begin position="418"/>
        <end position="478"/>
    </location>
</feature>
<name>A0A0C9QDC7_9HYME</name>
<feature type="region of interest" description="Disordered" evidence="1">
    <location>
        <begin position="539"/>
        <end position="562"/>
    </location>
</feature>
<dbReference type="EMBL" id="GBYB01012428">
    <property type="protein sequence ID" value="JAG82195.1"/>
    <property type="molecule type" value="Transcribed_RNA"/>
</dbReference>
<reference evidence="2" key="1">
    <citation type="submission" date="2015-01" db="EMBL/GenBank/DDBJ databases">
        <title>Transcriptome Assembly of Fopius arisanus.</title>
        <authorList>
            <person name="Geib S."/>
        </authorList>
    </citation>
    <scope>NUCLEOTIDE SEQUENCE</scope>
</reference>
<accession>A0A0C9QDC7</accession>
<sequence>MSSVVKPMKFDYLTNKGVEKFIFSDDDDNDFDFKYVPPEQFKHILKDVRRQRSQRNDEKLWSDFVTQRIPLEPLKHPLKSDLSDINLESFPPVAETQRISKSTRKSRVPAQESKDLSRRSSITFVPQDDDDDDVSTLERSPVSKLDVKSKHSSSESTIKSTHRKNRLLRKVNRLECNSSPDLSSQYESGDDEEFLEVQPHPVIAQKILGLQGRISEILDDISYRLCRIPRPDGENDLKRRQKRLVEFGIRFSRNYLYELGRQVGDIQKHLKAVLEGKGRRGTILHMQALEQKLCASHQLLVCALNAYCNHIPSSVLEEYPGKLKEILGVVVELKDACGKINITADGVGGGDTGSQGLGNDLQSRCYAILSKLRLHSDSESQLFSARQSVVTGPFGSNVKRQNGLKGFPNRLSMYSMDSKCPKTQRQRRPVTVGVCPKDRGIPRVSLNNPPPTPEQIYTNSVGRKSSKESTRKRSHGVHGDDIKTMMDIIAREAETARNSSDLGNVDNFGMMNQGSRCVSRKFHPVTSNESKISIRRRAKNLGKNSKTSVKTSKTSVNGIDEGHGADERLANLVPVIADLMSLVANKRNNGEKKSESSMTSLLEIINNCQQSNSNCTTRSKTNGRASDSRLSDARTGPENMQLICLSQNDETTSKYMDASCQVTQENSRLIERKDCGLTELIVSDRSSQVLMKYRDEYNASSRSSPMYTSNSPNKPWEVVAWIADKLVDELIVNISKELQIDDIIKKLFELEFLEF</sequence>